<sequence>MATPNPARLSAIGSKTLTLAMERQRLLSISPPIHSPLKPAGGASGGSTSIGQITKNMTTLRDGIVAIETAQGSSNQTESLREQYNSILGVLGEEEVAAAGLPSMPPPPQKPAKSLLPAPSSPPQTSSPFRDDPEQSNGDMYLQQKQIMQDQDTQLDTLSHSIGRQHHLSLQINDELGDQVGLLDGLDDDLDRTGMRLSRAQRTLDRVSRGTKDNCSAVTIAIVIYLVIPMVVRVFGCNNIGIMAFSYWNLSSDEHFLRDPYHSNKAMSRFWLNRFPWPDCGTLRAFIYPEQMRSAMRTCMDSPAALQLGSTTILTCY</sequence>
<proteinExistence type="predicted"/>
<dbReference type="Proteomes" id="UP000789525">
    <property type="component" value="Unassembled WGS sequence"/>
</dbReference>
<evidence type="ECO:0000313" key="1">
    <source>
        <dbReference type="EMBL" id="CAG8691631.1"/>
    </source>
</evidence>
<accession>A0ACA9P665</accession>
<reference evidence="1" key="1">
    <citation type="submission" date="2021-06" db="EMBL/GenBank/DDBJ databases">
        <authorList>
            <person name="Kallberg Y."/>
            <person name="Tangrot J."/>
            <person name="Rosling A."/>
        </authorList>
    </citation>
    <scope>NUCLEOTIDE SEQUENCE</scope>
    <source>
        <strain evidence="1">CL356</strain>
    </source>
</reference>
<comment type="caution">
    <text evidence="1">The sequence shown here is derived from an EMBL/GenBank/DDBJ whole genome shotgun (WGS) entry which is preliminary data.</text>
</comment>
<keyword evidence="2" id="KW-1185">Reference proteome</keyword>
<protein>
    <submittedName>
        <fullName evidence="1">17047_t:CDS:1</fullName>
    </submittedName>
</protein>
<organism evidence="1 2">
    <name type="scientific">Acaulospora colombiana</name>
    <dbReference type="NCBI Taxonomy" id="27376"/>
    <lineage>
        <taxon>Eukaryota</taxon>
        <taxon>Fungi</taxon>
        <taxon>Fungi incertae sedis</taxon>
        <taxon>Mucoromycota</taxon>
        <taxon>Glomeromycotina</taxon>
        <taxon>Glomeromycetes</taxon>
        <taxon>Diversisporales</taxon>
        <taxon>Acaulosporaceae</taxon>
        <taxon>Acaulospora</taxon>
    </lineage>
</organism>
<gene>
    <name evidence="1" type="ORF">ACOLOM_LOCUS9855</name>
</gene>
<name>A0ACA9P665_9GLOM</name>
<evidence type="ECO:0000313" key="2">
    <source>
        <dbReference type="Proteomes" id="UP000789525"/>
    </source>
</evidence>
<dbReference type="EMBL" id="CAJVPT010029665">
    <property type="protein sequence ID" value="CAG8691631.1"/>
    <property type="molecule type" value="Genomic_DNA"/>
</dbReference>